<proteinExistence type="predicted"/>
<gene>
    <name evidence="2" type="ORF">MPL3356_340044</name>
</gene>
<sequence>MVEGFAVEDASKTARRDIKLLGIARSEPGIGRARVPELGVAGKRNSRKRPEMGRI</sequence>
<dbReference type="Proteomes" id="UP000045285">
    <property type="component" value="Unassembled WGS sequence"/>
</dbReference>
<reference evidence="3" key="1">
    <citation type="submission" date="2014-08" db="EMBL/GenBank/DDBJ databases">
        <authorList>
            <person name="Moulin L."/>
        </authorList>
    </citation>
    <scope>NUCLEOTIDE SEQUENCE [LARGE SCALE GENOMIC DNA]</scope>
</reference>
<feature type="region of interest" description="Disordered" evidence="1">
    <location>
        <begin position="35"/>
        <end position="55"/>
    </location>
</feature>
<keyword evidence="3" id="KW-1185">Reference proteome</keyword>
<name>A0A090DV20_MESPL</name>
<protein>
    <submittedName>
        <fullName evidence="2">Uncharacterized protein</fullName>
    </submittedName>
</protein>
<evidence type="ECO:0000256" key="1">
    <source>
        <dbReference type="SAM" id="MobiDB-lite"/>
    </source>
</evidence>
<dbReference type="EMBL" id="CCMZ01000028">
    <property type="protein sequence ID" value="CDX20832.1"/>
    <property type="molecule type" value="Genomic_DNA"/>
</dbReference>
<organism evidence="2 3">
    <name type="scientific">Mesorhizobium plurifarium</name>
    <dbReference type="NCBI Taxonomy" id="69974"/>
    <lineage>
        <taxon>Bacteria</taxon>
        <taxon>Pseudomonadati</taxon>
        <taxon>Pseudomonadota</taxon>
        <taxon>Alphaproteobacteria</taxon>
        <taxon>Hyphomicrobiales</taxon>
        <taxon>Phyllobacteriaceae</taxon>
        <taxon>Mesorhizobium</taxon>
    </lineage>
</organism>
<evidence type="ECO:0000313" key="3">
    <source>
        <dbReference type="Proteomes" id="UP000045285"/>
    </source>
</evidence>
<evidence type="ECO:0000313" key="2">
    <source>
        <dbReference type="EMBL" id="CDX20832.1"/>
    </source>
</evidence>
<dbReference type="AlphaFoldDB" id="A0A090DV20"/>
<accession>A0A090DV20</accession>